<organism evidence="3 4">
    <name type="scientific">Aphanomyces invadans</name>
    <dbReference type="NCBI Taxonomy" id="157072"/>
    <lineage>
        <taxon>Eukaryota</taxon>
        <taxon>Sar</taxon>
        <taxon>Stramenopiles</taxon>
        <taxon>Oomycota</taxon>
        <taxon>Saprolegniomycetes</taxon>
        <taxon>Saprolegniales</taxon>
        <taxon>Verrucalvaceae</taxon>
        <taxon>Aphanomyces</taxon>
    </lineage>
</organism>
<keyword evidence="4" id="KW-1185">Reference proteome</keyword>
<keyword evidence="1" id="KW-1133">Transmembrane helix</keyword>
<dbReference type="PROSITE" id="PS51257">
    <property type="entry name" value="PROKAR_LIPOPROTEIN"/>
    <property type="match status" value="1"/>
</dbReference>
<feature type="signal peptide" evidence="2">
    <location>
        <begin position="1"/>
        <end position="19"/>
    </location>
</feature>
<feature type="transmembrane region" description="Helical" evidence="1">
    <location>
        <begin position="161"/>
        <end position="180"/>
    </location>
</feature>
<dbReference type="Proteomes" id="UP000285060">
    <property type="component" value="Unassembled WGS sequence"/>
</dbReference>
<reference evidence="3 4" key="1">
    <citation type="submission" date="2018-08" db="EMBL/GenBank/DDBJ databases">
        <title>Aphanomyces genome sequencing and annotation.</title>
        <authorList>
            <person name="Minardi D."/>
            <person name="Oidtmann B."/>
            <person name="Van Der Giezen M."/>
            <person name="Studholme D.J."/>
        </authorList>
    </citation>
    <scope>NUCLEOTIDE SEQUENCE [LARGE SCALE GENOMIC DNA]</scope>
    <source>
        <strain evidence="3 4">NJM0002</strain>
    </source>
</reference>
<accession>A0A418BB71</accession>
<evidence type="ECO:0000256" key="2">
    <source>
        <dbReference type="SAM" id="SignalP"/>
    </source>
</evidence>
<keyword evidence="2" id="KW-0732">Signal</keyword>
<feature type="chain" id="PRO_5019386876" evidence="2">
    <location>
        <begin position="20"/>
        <end position="240"/>
    </location>
</feature>
<dbReference type="EMBL" id="QUSY01000001">
    <property type="protein sequence ID" value="RHY35495.1"/>
    <property type="molecule type" value="Genomic_DNA"/>
</dbReference>
<gene>
    <name evidence="3" type="ORF">DYB32_000036</name>
</gene>
<protein>
    <submittedName>
        <fullName evidence="3">Uncharacterized protein</fullName>
    </submittedName>
</protein>
<keyword evidence="1" id="KW-0472">Membrane</keyword>
<evidence type="ECO:0000256" key="1">
    <source>
        <dbReference type="SAM" id="Phobius"/>
    </source>
</evidence>
<comment type="caution">
    <text evidence="3">The sequence shown here is derived from an EMBL/GenBank/DDBJ whole genome shotgun (WGS) entry which is preliminary data.</text>
</comment>
<evidence type="ECO:0000313" key="3">
    <source>
        <dbReference type="EMBL" id="RHY35495.1"/>
    </source>
</evidence>
<proteinExistence type="predicted"/>
<sequence length="240" mass="26416">MKSFHIAVAMAVLACVTMADGPAKDVRVEGGAAGWGGSPDLAIPGQADKEGYVLSPEQVEQIRALLANDLPDDDLEPLGPYEGTAVENNAFPGDIRGMQNVNSIVRDQIDALLKSTGASLPSDIDAKVSPERMQGFLTWYNMTWLAFNLVMRYVFGDGPVGAVVVGTLCIFFVFVIPYSWQKRRERAMTTWLTAFYLEHAPDNIIRVPKAVEAYSSLGRHGFTRLKADCLEKYVNRKKTQ</sequence>
<dbReference type="AlphaFoldDB" id="A0A418BB71"/>
<name>A0A418BB71_9STRA</name>
<evidence type="ECO:0000313" key="4">
    <source>
        <dbReference type="Proteomes" id="UP000285060"/>
    </source>
</evidence>
<keyword evidence="1" id="KW-0812">Transmembrane</keyword>